<dbReference type="InterPro" id="IPR052337">
    <property type="entry name" value="SAT4-like"/>
</dbReference>
<comment type="similarity">
    <text evidence="5">Belongs to the SAT4 family.</text>
</comment>
<feature type="transmembrane region" description="Helical" evidence="6">
    <location>
        <begin position="253"/>
        <end position="273"/>
    </location>
</feature>
<evidence type="ECO:0000256" key="3">
    <source>
        <dbReference type="ARBA" id="ARBA00022989"/>
    </source>
</evidence>
<reference evidence="9" key="1">
    <citation type="journal article" date="2019" name="Mol. Biol. Evol.">
        <title>Blast fungal genomes show frequent chromosomal changes, gene gains and losses, and effector gene turnover.</title>
        <authorList>
            <person name="Gomez Luciano L.B."/>
            <person name="Jason Tsai I."/>
            <person name="Chuma I."/>
            <person name="Tosa Y."/>
            <person name="Chen Y.H."/>
            <person name="Li J.Y."/>
            <person name="Li M.Y."/>
            <person name="Jade Lu M.Y."/>
            <person name="Nakayashiki H."/>
            <person name="Li W.H."/>
        </authorList>
    </citation>
    <scope>NUCLEOTIDE SEQUENCE</scope>
    <source>
        <strain evidence="9">NI907</strain>
    </source>
</reference>
<dbReference type="GO" id="GO:0016020">
    <property type="term" value="C:membrane"/>
    <property type="evidence" value="ECO:0007669"/>
    <property type="project" value="UniProtKB-SubCell"/>
</dbReference>
<feature type="transmembrane region" description="Helical" evidence="6">
    <location>
        <begin position="209"/>
        <end position="233"/>
    </location>
</feature>
<dbReference type="AlphaFoldDB" id="A0A6P8AMW6"/>
<dbReference type="Pfam" id="PF20684">
    <property type="entry name" value="Fung_rhodopsin"/>
    <property type="match status" value="1"/>
</dbReference>
<keyword evidence="4 6" id="KW-0472">Membrane</keyword>
<evidence type="ECO:0000256" key="1">
    <source>
        <dbReference type="ARBA" id="ARBA00004141"/>
    </source>
</evidence>
<reference evidence="9" key="2">
    <citation type="submission" date="2019-10" db="EMBL/GenBank/DDBJ databases">
        <authorList>
            <consortium name="NCBI Genome Project"/>
        </authorList>
    </citation>
    <scope>NUCLEOTIDE SEQUENCE</scope>
    <source>
        <strain evidence="9">NI907</strain>
    </source>
</reference>
<dbReference type="InterPro" id="IPR049326">
    <property type="entry name" value="Rhodopsin_dom_fungi"/>
</dbReference>
<keyword evidence="8" id="KW-1185">Reference proteome</keyword>
<feature type="transmembrane region" description="Helical" evidence="6">
    <location>
        <begin position="173"/>
        <end position="197"/>
    </location>
</feature>
<feature type="transmembrane region" description="Helical" evidence="6">
    <location>
        <begin position="98"/>
        <end position="120"/>
    </location>
</feature>
<protein>
    <recommendedName>
        <fullName evidence="7">Rhodopsin domain-containing protein</fullName>
    </recommendedName>
</protein>
<organism evidence="8 9">
    <name type="scientific">Pyricularia grisea</name>
    <name type="common">Crabgrass-specific blast fungus</name>
    <name type="synonym">Magnaporthe grisea</name>
    <dbReference type="NCBI Taxonomy" id="148305"/>
    <lineage>
        <taxon>Eukaryota</taxon>
        <taxon>Fungi</taxon>
        <taxon>Dikarya</taxon>
        <taxon>Ascomycota</taxon>
        <taxon>Pezizomycotina</taxon>
        <taxon>Sordariomycetes</taxon>
        <taxon>Sordariomycetidae</taxon>
        <taxon>Magnaporthales</taxon>
        <taxon>Pyriculariaceae</taxon>
        <taxon>Pyricularia</taxon>
    </lineage>
</organism>
<dbReference type="Proteomes" id="UP000515153">
    <property type="component" value="Unplaced"/>
</dbReference>
<name>A0A6P8AMW6_PYRGI</name>
<evidence type="ECO:0000259" key="7">
    <source>
        <dbReference type="Pfam" id="PF20684"/>
    </source>
</evidence>
<keyword evidence="3 6" id="KW-1133">Transmembrane helix</keyword>
<reference evidence="9" key="3">
    <citation type="submission" date="2025-08" db="UniProtKB">
        <authorList>
            <consortium name="RefSeq"/>
        </authorList>
    </citation>
    <scope>IDENTIFICATION</scope>
    <source>
        <strain evidence="9">NI907</strain>
    </source>
</reference>
<evidence type="ECO:0000313" key="8">
    <source>
        <dbReference type="Proteomes" id="UP000515153"/>
    </source>
</evidence>
<keyword evidence="2 6" id="KW-0812">Transmembrane</keyword>
<feature type="domain" description="Rhodopsin" evidence="7">
    <location>
        <begin position="30"/>
        <end position="277"/>
    </location>
</feature>
<feature type="transmembrane region" description="Helical" evidence="6">
    <location>
        <begin position="46"/>
        <end position="67"/>
    </location>
</feature>
<comment type="subcellular location">
    <subcellularLocation>
        <location evidence="1">Membrane</location>
        <topology evidence="1">Multi-pass membrane protein</topology>
    </subcellularLocation>
</comment>
<dbReference type="RefSeq" id="XP_030976231.1">
    <property type="nucleotide sequence ID" value="XM_031132200.1"/>
</dbReference>
<feature type="transmembrane region" description="Helical" evidence="6">
    <location>
        <begin position="132"/>
        <end position="153"/>
    </location>
</feature>
<evidence type="ECO:0000313" key="9">
    <source>
        <dbReference type="RefSeq" id="XP_030976231.1"/>
    </source>
</evidence>
<dbReference type="KEGG" id="pgri:PgNI_12246"/>
<evidence type="ECO:0000256" key="4">
    <source>
        <dbReference type="ARBA" id="ARBA00023136"/>
    </source>
</evidence>
<dbReference type="PANTHER" id="PTHR33048">
    <property type="entry name" value="PTH11-LIKE INTEGRAL MEMBRANE PROTEIN (AFU_ORTHOLOGUE AFUA_5G11245)"/>
    <property type="match status" value="1"/>
</dbReference>
<dbReference type="PANTHER" id="PTHR33048:SF134">
    <property type="entry name" value="INTEGRAL MEMBRANE PROTEIN"/>
    <property type="match status" value="1"/>
</dbReference>
<evidence type="ECO:0000256" key="2">
    <source>
        <dbReference type="ARBA" id="ARBA00022692"/>
    </source>
</evidence>
<evidence type="ECO:0000256" key="6">
    <source>
        <dbReference type="SAM" id="Phobius"/>
    </source>
</evidence>
<dbReference type="GeneID" id="41967105"/>
<evidence type="ECO:0000256" key="5">
    <source>
        <dbReference type="ARBA" id="ARBA00038359"/>
    </source>
</evidence>
<gene>
    <name evidence="9" type="ORF">PgNI_12246</name>
</gene>
<proteinExistence type="inferred from homology"/>
<accession>A0A6P8AMW6</accession>
<sequence length="352" mass="39463">MASMSTEYSKEQVIALAIVFMIFPMIFYGLRVWARLLISRFMLDDYLAGGALILSICCSSLQLAAAFRGHLGAHQPLLLDGTADMNDPGLSFFEDSKFAMNMLSILGLGLVKSSILVLYLHLFPNALFKRVVFGMLVYVIIWTVSFFFSHLFTCYPITTFIDFFEGKNCVNQTAMFLTVLYTNVIADLAILILPIPLVMRLQLKLKTKIAVIGMLSLGAATCAVSLTRVIAIYGVAQEYIKHPNDIIYYTAPVFYWTNIELSMAVVCACLPTLRPIWTHFYPKKTVTGNTSYELGYGSGRKVLRKNKAKNKTYMELNEGELNAVESSRPEQPFGRNIIKETVISQTVELAVR</sequence>
<feature type="transmembrane region" description="Helical" evidence="6">
    <location>
        <begin position="12"/>
        <end position="34"/>
    </location>
</feature>